<feature type="transmembrane region" description="Helical" evidence="3">
    <location>
        <begin position="501"/>
        <end position="523"/>
    </location>
</feature>
<organism evidence="5 6">
    <name type="scientific">Ascobolus immersus RN42</name>
    <dbReference type="NCBI Taxonomy" id="1160509"/>
    <lineage>
        <taxon>Eukaryota</taxon>
        <taxon>Fungi</taxon>
        <taxon>Dikarya</taxon>
        <taxon>Ascomycota</taxon>
        <taxon>Pezizomycotina</taxon>
        <taxon>Pezizomycetes</taxon>
        <taxon>Pezizales</taxon>
        <taxon>Ascobolaceae</taxon>
        <taxon>Ascobolus</taxon>
    </lineage>
</organism>
<keyword evidence="3" id="KW-0472">Membrane</keyword>
<feature type="region of interest" description="Disordered" evidence="2">
    <location>
        <begin position="97"/>
        <end position="138"/>
    </location>
</feature>
<proteinExistence type="inferred from homology"/>
<dbReference type="Proteomes" id="UP000275078">
    <property type="component" value="Unassembled WGS sequence"/>
</dbReference>
<evidence type="ECO:0000256" key="2">
    <source>
        <dbReference type="SAM" id="MobiDB-lite"/>
    </source>
</evidence>
<evidence type="ECO:0000259" key="4">
    <source>
        <dbReference type="Pfam" id="PF02582"/>
    </source>
</evidence>
<feature type="compositionally biased region" description="Basic and acidic residues" evidence="2">
    <location>
        <begin position="273"/>
        <end position="283"/>
    </location>
</feature>
<feature type="compositionally biased region" description="Low complexity" evidence="2">
    <location>
        <begin position="239"/>
        <end position="260"/>
    </location>
</feature>
<keyword evidence="6" id="KW-1185">Reference proteome</keyword>
<dbReference type="InterPro" id="IPR051624">
    <property type="entry name" value="RMD1/Sad1-interacting"/>
</dbReference>
<dbReference type="PANTHER" id="PTHR16255">
    <property type="entry name" value="REQUIRED FOR MEIOTIC NUCLEAR DIVISION PROTEIN 1 HOMOLOG"/>
    <property type="match status" value="1"/>
</dbReference>
<dbReference type="PANTHER" id="PTHR16255:SF4">
    <property type="entry name" value="SPORULATION PROTEIN RMD8"/>
    <property type="match status" value="1"/>
</dbReference>
<gene>
    <name evidence="5" type="ORF">BJ508DRAFT_413371</name>
</gene>
<sequence length="554" mass="62587">MSKPGPIRRPTGLVSDSRDPQNVSRRPPGLRFISVDNVLAGRNEMSSAEARIPANRRMPSHPPPGAARAADPRGKTTIRTRSTKLSEKLVLLPEAEQVSHWRYDPDSEDRPPQDSELRDQSETPGSQPQKTFAERLPKIHREDHVSRVTAYCTAEGYRLSQCSEFLKTQHLARTKLYDECLYCAYHLPLMGGTKGYRVRSSPVLKSPGGKPVVDVHLEESERADYADYYPYENEEEEAPAAAYPEPANENGNFENGMEGNSAEQNGEPVEGEEAPRSRSKDRNDELVEHMKSFAEMFIFSYGVVVFWNFTERQEKDVLADITFASNSTSPTLIRDPLKEQDFETEDFHFEYSNSVTFPRIFNDMITLRSGDMMVKLAISHAIAQSTKLCRFEERMAKTMTQAHHIPKRLALTGNLGMKREDVNKLSGRLFRLRVDVNLNSNVLDVPEFFWDSEPTLYPLYRAVRDYLEIEHRILVLNDRCRVFLDLAQLLADSIADSNMSWITWIIIVLICISLVVTGAEVIIRVGLIAGKHKAVMGRGIGGLVAQGIVGMIKK</sequence>
<protein>
    <submittedName>
        <fullName evidence="5">DUF155-domain-containing protein</fullName>
    </submittedName>
</protein>
<evidence type="ECO:0000313" key="6">
    <source>
        <dbReference type="Proteomes" id="UP000275078"/>
    </source>
</evidence>
<dbReference type="InterPro" id="IPR003734">
    <property type="entry name" value="DUF155"/>
</dbReference>
<dbReference type="EMBL" id="ML119663">
    <property type="protein sequence ID" value="RPA83715.1"/>
    <property type="molecule type" value="Genomic_DNA"/>
</dbReference>
<evidence type="ECO:0000256" key="1">
    <source>
        <dbReference type="ARBA" id="ARBA00008306"/>
    </source>
</evidence>
<accession>A0A3N4ICA9</accession>
<name>A0A3N4ICA9_ASCIM</name>
<dbReference type="GO" id="GO:0005739">
    <property type="term" value="C:mitochondrion"/>
    <property type="evidence" value="ECO:0007669"/>
    <property type="project" value="UniProtKB-ARBA"/>
</dbReference>
<keyword evidence="3" id="KW-0812">Transmembrane</keyword>
<dbReference type="Pfam" id="PF02582">
    <property type="entry name" value="DUF155"/>
    <property type="match status" value="1"/>
</dbReference>
<dbReference type="OrthoDB" id="18302at2759"/>
<evidence type="ECO:0000256" key="3">
    <source>
        <dbReference type="SAM" id="Phobius"/>
    </source>
</evidence>
<evidence type="ECO:0000313" key="5">
    <source>
        <dbReference type="EMBL" id="RPA83715.1"/>
    </source>
</evidence>
<dbReference type="AlphaFoldDB" id="A0A3N4ICA9"/>
<feature type="domain" description="DUF155" evidence="4">
    <location>
        <begin position="296"/>
        <end position="477"/>
    </location>
</feature>
<feature type="compositionally biased region" description="Basic and acidic residues" evidence="2">
    <location>
        <begin position="97"/>
        <end position="121"/>
    </location>
</feature>
<feature type="region of interest" description="Disordered" evidence="2">
    <location>
        <begin position="234"/>
        <end position="283"/>
    </location>
</feature>
<comment type="similarity">
    <text evidence="1">Belongs to the RMD1/sif2 family.</text>
</comment>
<keyword evidence="3" id="KW-1133">Transmembrane helix</keyword>
<reference evidence="5 6" key="1">
    <citation type="journal article" date="2018" name="Nat. Ecol. Evol.">
        <title>Pezizomycetes genomes reveal the molecular basis of ectomycorrhizal truffle lifestyle.</title>
        <authorList>
            <person name="Murat C."/>
            <person name="Payen T."/>
            <person name="Noel B."/>
            <person name="Kuo A."/>
            <person name="Morin E."/>
            <person name="Chen J."/>
            <person name="Kohler A."/>
            <person name="Krizsan K."/>
            <person name="Balestrini R."/>
            <person name="Da Silva C."/>
            <person name="Montanini B."/>
            <person name="Hainaut M."/>
            <person name="Levati E."/>
            <person name="Barry K.W."/>
            <person name="Belfiori B."/>
            <person name="Cichocki N."/>
            <person name="Clum A."/>
            <person name="Dockter R.B."/>
            <person name="Fauchery L."/>
            <person name="Guy J."/>
            <person name="Iotti M."/>
            <person name="Le Tacon F."/>
            <person name="Lindquist E.A."/>
            <person name="Lipzen A."/>
            <person name="Malagnac F."/>
            <person name="Mello A."/>
            <person name="Molinier V."/>
            <person name="Miyauchi S."/>
            <person name="Poulain J."/>
            <person name="Riccioni C."/>
            <person name="Rubini A."/>
            <person name="Sitrit Y."/>
            <person name="Splivallo R."/>
            <person name="Traeger S."/>
            <person name="Wang M."/>
            <person name="Zifcakova L."/>
            <person name="Wipf D."/>
            <person name="Zambonelli A."/>
            <person name="Paolocci F."/>
            <person name="Nowrousian M."/>
            <person name="Ottonello S."/>
            <person name="Baldrian P."/>
            <person name="Spatafora J.W."/>
            <person name="Henrissat B."/>
            <person name="Nagy L.G."/>
            <person name="Aury J.M."/>
            <person name="Wincker P."/>
            <person name="Grigoriev I.V."/>
            <person name="Bonfante P."/>
            <person name="Martin F.M."/>
        </authorList>
    </citation>
    <scope>NUCLEOTIDE SEQUENCE [LARGE SCALE GENOMIC DNA]</scope>
    <source>
        <strain evidence="5 6">RN42</strain>
    </source>
</reference>
<feature type="region of interest" description="Disordered" evidence="2">
    <location>
        <begin position="1"/>
        <end position="84"/>
    </location>
</feature>